<organism evidence="1 2">
    <name type="scientific">Carnegiea gigantea</name>
    <dbReference type="NCBI Taxonomy" id="171969"/>
    <lineage>
        <taxon>Eukaryota</taxon>
        <taxon>Viridiplantae</taxon>
        <taxon>Streptophyta</taxon>
        <taxon>Embryophyta</taxon>
        <taxon>Tracheophyta</taxon>
        <taxon>Spermatophyta</taxon>
        <taxon>Magnoliopsida</taxon>
        <taxon>eudicotyledons</taxon>
        <taxon>Gunneridae</taxon>
        <taxon>Pentapetalae</taxon>
        <taxon>Caryophyllales</taxon>
        <taxon>Cactineae</taxon>
        <taxon>Cactaceae</taxon>
        <taxon>Cactoideae</taxon>
        <taxon>Echinocereeae</taxon>
        <taxon>Carnegiea</taxon>
    </lineage>
</organism>
<evidence type="ECO:0000313" key="1">
    <source>
        <dbReference type="EMBL" id="KAJ8441031.1"/>
    </source>
</evidence>
<dbReference type="EMBL" id="JAKOGI010000178">
    <property type="protein sequence ID" value="KAJ8441031.1"/>
    <property type="molecule type" value="Genomic_DNA"/>
</dbReference>
<reference evidence="1" key="1">
    <citation type="submission" date="2022-04" db="EMBL/GenBank/DDBJ databases">
        <title>Carnegiea gigantea Genome sequencing and assembly v2.</title>
        <authorList>
            <person name="Copetti D."/>
            <person name="Sanderson M.J."/>
            <person name="Burquez A."/>
            <person name="Wojciechowski M.F."/>
        </authorList>
    </citation>
    <scope>NUCLEOTIDE SEQUENCE</scope>
    <source>
        <strain evidence="1">SGP5-SGP5p</strain>
        <tissue evidence="1">Aerial part</tissue>
    </source>
</reference>
<dbReference type="AlphaFoldDB" id="A0A9Q1QGU8"/>
<accession>A0A9Q1QGU8</accession>
<name>A0A9Q1QGU8_9CARY</name>
<proteinExistence type="predicted"/>
<gene>
    <name evidence="1" type="ORF">Cgig2_027374</name>
</gene>
<keyword evidence="2" id="KW-1185">Reference proteome</keyword>
<protein>
    <submittedName>
        <fullName evidence="1">Uncharacterized protein</fullName>
    </submittedName>
</protein>
<comment type="caution">
    <text evidence="1">The sequence shown here is derived from an EMBL/GenBank/DDBJ whole genome shotgun (WGS) entry which is preliminary data.</text>
</comment>
<sequence length="223" mass="24465">MFTYGPGGRLGQRRGGVCRAGHKFGRCRCRARVERQRLDYSGLECSRRRRKASAGPSHREVRGVGLETEEVVIARLPKTILSRYEVDIPDAGVLVPEVSKRERDNRDGGWGEGYGRGLGEGDGRGLGKDGCVWGLEKRGMIVGVERVGRADGVVDIRGKIIKGIYGRQFGYYNGDRILSGLSSSRVKPSPPVRLEVIFARARLAQGLSLSLVRETLETKLGPS</sequence>
<dbReference type="Proteomes" id="UP001153076">
    <property type="component" value="Unassembled WGS sequence"/>
</dbReference>
<evidence type="ECO:0000313" key="2">
    <source>
        <dbReference type="Proteomes" id="UP001153076"/>
    </source>
</evidence>